<reference evidence="2 3" key="1">
    <citation type="submission" date="2019-07" db="EMBL/GenBank/DDBJ databases">
        <authorList>
            <person name="Jastrzebski P J."/>
            <person name="Paukszto L."/>
            <person name="Jastrzebski P J."/>
        </authorList>
    </citation>
    <scope>NUCLEOTIDE SEQUENCE [LARGE SCALE GENOMIC DNA]</scope>
    <source>
        <strain evidence="2 3">WMS-il1</strain>
    </source>
</reference>
<feature type="region of interest" description="Disordered" evidence="1">
    <location>
        <begin position="104"/>
        <end position="148"/>
    </location>
</feature>
<proteinExistence type="predicted"/>
<gene>
    <name evidence="2" type="ORF">WMSIL1_LOCUS11289</name>
</gene>
<feature type="compositionally biased region" description="Polar residues" evidence="1">
    <location>
        <begin position="137"/>
        <end position="148"/>
    </location>
</feature>
<keyword evidence="3" id="KW-1185">Reference proteome</keyword>
<sequence length="148" mass="16892">MLESLSAEIKVLSANIKAKMSSEESDTSTTTVSLNSYKNSTQSPVAPVSSKMLPTVTLVQAVDDDMKLLLSVRDCVCYRLNIKSKTDPMKIYLDACYLFPPWNPETPKIQSSHRRDRYSERFRKSQKRFKMEPTSRFMDQQLRSGGVE</sequence>
<feature type="compositionally biased region" description="Basic and acidic residues" evidence="1">
    <location>
        <begin position="117"/>
        <end position="133"/>
    </location>
</feature>
<evidence type="ECO:0000256" key="1">
    <source>
        <dbReference type="SAM" id="MobiDB-lite"/>
    </source>
</evidence>
<feature type="region of interest" description="Disordered" evidence="1">
    <location>
        <begin position="20"/>
        <end position="46"/>
    </location>
</feature>
<dbReference type="Proteomes" id="UP000321570">
    <property type="component" value="Unassembled WGS sequence"/>
</dbReference>
<protein>
    <submittedName>
        <fullName evidence="2">Uncharacterized protein</fullName>
    </submittedName>
</protein>
<name>A0A564Z1R0_HYMDI</name>
<dbReference type="EMBL" id="CABIJS010000532">
    <property type="protein sequence ID" value="VUZ52838.1"/>
    <property type="molecule type" value="Genomic_DNA"/>
</dbReference>
<dbReference type="AlphaFoldDB" id="A0A564Z1R0"/>
<feature type="compositionally biased region" description="Polar residues" evidence="1">
    <location>
        <begin position="32"/>
        <end position="44"/>
    </location>
</feature>
<organism evidence="2 3">
    <name type="scientific">Hymenolepis diminuta</name>
    <name type="common">Rat tapeworm</name>
    <dbReference type="NCBI Taxonomy" id="6216"/>
    <lineage>
        <taxon>Eukaryota</taxon>
        <taxon>Metazoa</taxon>
        <taxon>Spiralia</taxon>
        <taxon>Lophotrochozoa</taxon>
        <taxon>Platyhelminthes</taxon>
        <taxon>Cestoda</taxon>
        <taxon>Eucestoda</taxon>
        <taxon>Cyclophyllidea</taxon>
        <taxon>Hymenolepididae</taxon>
        <taxon>Hymenolepis</taxon>
    </lineage>
</organism>
<evidence type="ECO:0000313" key="3">
    <source>
        <dbReference type="Proteomes" id="UP000321570"/>
    </source>
</evidence>
<accession>A0A564Z1R0</accession>
<evidence type="ECO:0000313" key="2">
    <source>
        <dbReference type="EMBL" id="VUZ52838.1"/>
    </source>
</evidence>